<dbReference type="SMART" id="SM00564">
    <property type="entry name" value="PQQ"/>
    <property type="match status" value="2"/>
</dbReference>
<dbReference type="Pfam" id="PF00069">
    <property type="entry name" value="Pkinase"/>
    <property type="match status" value="1"/>
</dbReference>
<evidence type="ECO:0000256" key="11">
    <source>
        <dbReference type="ARBA" id="ARBA00022989"/>
    </source>
</evidence>
<dbReference type="PANTHER" id="PTHR13954:SF6">
    <property type="entry name" value="NON-SPECIFIC SERINE_THREONINE PROTEIN KINASE"/>
    <property type="match status" value="1"/>
</dbReference>
<feature type="transmembrane region" description="Helical" evidence="14">
    <location>
        <begin position="322"/>
        <end position="348"/>
    </location>
</feature>
<dbReference type="PANTHER" id="PTHR13954">
    <property type="entry name" value="IRE1-RELATED"/>
    <property type="match status" value="1"/>
</dbReference>
<evidence type="ECO:0000256" key="3">
    <source>
        <dbReference type="ARBA" id="ARBA00012513"/>
    </source>
</evidence>
<dbReference type="InterPro" id="IPR000719">
    <property type="entry name" value="Prot_kinase_dom"/>
</dbReference>
<dbReference type="Gene3D" id="2.130.10.10">
    <property type="entry name" value="YVTN repeat-like/Quinoprotein amine dehydrogenase"/>
    <property type="match status" value="1"/>
</dbReference>
<evidence type="ECO:0000259" key="15">
    <source>
        <dbReference type="PROSITE" id="PS50011"/>
    </source>
</evidence>
<sequence>MATLDYFIISTQALSMVLFIGSVGYMIRLSKPELKSLARVNISVLTPALLFSQITKSLDRKTLGELWFVPVMYILLGFIGLEWTRFGGRFLRLPDGFKRLCMLAVYFSNVNSILIPIIKGISSSPDSKFLLRDADDTPEKMAGRAISYGMIIGIMNNLLRWSIGVAILSPPESSTAVESTTSLTTLEATSEPEEQTNETTHLLIGALPGQHVAKDSSLGAIRSIGKRIWHVVSPCMTPPLIGVAVAVLVVCIPPLQHMTLKKGTYAFSAWSAVETCGEACIPLTLLALGGQLSADRHSVASEVVLEYNAEQYVSRKKQNAGIVLVLVGRFLIVPMFSCATLIVVYLYVPWLIPLLQDDPVLFLTLAIVSATPPAVNLLTVAQKLGMFETEAARILTCAYILGIFVLSVEYGRGSIEESIGILAQQSQIASPAPTVAEPELLDPDDEEAGDIVFSAGSKYLSAARMRSGDSIQSSEQPDNEQQQQQQLKRSRRQSGSVVFLERDGGGIVPRKFTIPEPSIVAEADEKHIAILPAKPHQAIVSQHRLLRRDAVENAGISLADTMIVITVDGRMYGVSRKNGSIVWRRDGLLESANVFSETPVGSPRGMVWTRGRPASGPASVEAPAENLDEGVCAKLQGNSTADTSDLYEEEEDEEEWLLEQGIDWRSDSQAQERRRQWLERQKAKVQQRRGGNGNASSFGDPRSENFSEPLYIAEPGGSGGALYVYTMDAGLKKLQMTIQDLVDRSPVQVQGVLYTGTKEASFAALDLNSGQLLNIYDDSKEGSSLRVLLAEKLNRVRIFPSTTDHNRALQWEWELYHRSVQPPPLDSDIDLLLAEMGDAAETLGETGGPTKFVMTNDGGFVMIEALTGVPLWAQQFDAPVVSVFDVFNVADTHGDSKRVNHVVKCRDLSPAQQQARFQRWRQLHEVDASIEFGSSRGSNNGNSNRGSAQEGRWRTGSSGGNVLAEAFWERTSRGKHQSSSRPQFAYVGKLRDTLYTLTAEEFPLVDHATLTSSLLLSLAQARRNKQRYPALLQPEWWDRWTFLTHDAVVLRVLQDARAYWLADTQGTANGGLMAIENRFEQLIDVIERHHMEAAVAAAEAADRMDESGNIVGIHPLAPSRAGIEGAVQRHVLDADDSYNDGVVREGFDDGDSDSDDDGDASKGASGLADDPEDEWPWWRYVGHYTTRVAAFIGYAVTFAVVAIFGGALYLLRPRNKRRARMWIDAAGDDSTSPGRRARLRISWALMHRMWATLKEEWHLAIEDAWRNPNAAAVLRRTGVKRRESGSEHESDEPSRQSNTSPYSSRGSASFSNIGRRGSASVSPTSLGIFGTDDSDHSSSFERVPSGAATPRRNSTGTLPMTPLKQTGGEIADRLRLGAITLTDQVLGYGSHGTVVYRGTFQGRAVAVKRLLLDFYDVADHEVQVLQESDSHPNVIRYFCTERQDHFMYIALELCCGSLADAVMRAPKAQVASQLLTQLPKMHILRQLARGLHHLHALKLVHRDIKPQNILIAPPPHRRRKSRLGQTQQKDGAEGGSADSLLGFGDTDRIVAGAGAPRVLISDFGLSRILDDDESSFANTYTVHGLPLAHAAAAMPAVAAPGAFPPGMIGGFGGGTVGWRAPECFDSPEARMAITDADQPTWPSLRPNGQAPSSGAGGAAAADEPSPYVSRGTRSRMRQLAMTTHHASQQQADADEPDSTGTNPTNSNSIPFAASSGPRRRMTRAVDLFSMGCVFYYVLTDGEHPFGDRLSREQRILSGTPDLRALESSDIPSAIEAVDLIAHMVARQERDRPSAASVLVHPYFWDATQRLAFLQDVSDCLEAEARLIKAAREDISEPPKKPTKPAKKKAGNSGSQQQQGSNAAAESSASLPGSHAISNESIEDIIAQLPSEQAAGVRRAIGLLDLFEENSEFVMEGPPVADGFQVVGMPNSHAIEAMSEAVGGTQSKGRTPARRRIMWDRRLDPHLRRDLGKFRKYDGARLRDLLRIIRNKKNHYQDMPLQLRETLGDIPEGYLHYFDSRFPYLLLHCYYFVLEDDSLRTATVFRPYFRPPSL</sequence>
<keyword evidence="11 14" id="KW-1133">Transmembrane helix</keyword>
<dbReference type="Pfam" id="PF03547">
    <property type="entry name" value="Mem_trans"/>
    <property type="match status" value="1"/>
</dbReference>
<evidence type="ECO:0000256" key="4">
    <source>
        <dbReference type="ARBA" id="ARBA00022527"/>
    </source>
</evidence>
<feature type="transmembrane region" description="Helical" evidence="14">
    <location>
        <begin position="67"/>
        <end position="88"/>
    </location>
</feature>
<dbReference type="InterPro" id="IPR008271">
    <property type="entry name" value="Ser/Thr_kinase_AS"/>
</dbReference>
<dbReference type="Proteomes" id="UP001149813">
    <property type="component" value="Unassembled WGS sequence"/>
</dbReference>
<evidence type="ECO:0000256" key="7">
    <source>
        <dbReference type="ARBA" id="ARBA00022729"/>
    </source>
</evidence>
<dbReference type="EMBL" id="JANBOJ010000253">
    <property type="protein sequence ID" value="KAJ1720489.1"/>
    <property type="molecule type" value="Genomic_DNA"/>
</dbReference>
<feature type="compositionally biased region" description="Acidic residues" evidence="13">
    <location>
        <begin position="1148"/>
        <end position="1158"/>
    </location>
</feature>
<gene>
    <name evidence="17" type="primary">IRE1</name>
    <name evidence="17" type="ORF">LPJ53_004890</name>
</gene>
<dbReference type="InterPro" id="IPR015943">
    <property type="entry name" value="WD40/YVTN_repeat-like_dom_sf"/>
</dbReference>
<feature type="transmembrane region" description="Helical" evidence="14">
    <location>
        <begin position="267"/>
        <end position="288"/>
    </location>
</feature>
<evidence type="ECO:0000256" key="14">
    <source>
        <dbReference type="SAM" id="Phobius"/>
    </source>
</evidence>
<dbReference type="PROSITE" id="PS50011">
    <property type="entry name" value="PROTEIN_KINASE_DOM"/>
    <property type="match status" value="1"/>
</dbReference>
<dbReference type="OrthoDB" id="63989at2759"/>
<dbReference type="GO" id="GO:0051082">
    <property type="term" value="F:unfolded protein binding"/>
    <property type="evidence" value="ECO:0007669"/>
    <property type="project" value="TreeGrafter"/>
</dbReference>
<keyword evidence="5 17" id="KW-0808">Transferase</keyword>
<feature type="compositionally biased region" description="Low complexity" evidence="13">
    <location>
        <begin position="933"/>
        <end position="947"/>
    </location>
</feature>
<feature type="region of interest" description="Disordered" evidence="13">
    <location>
        <begin position="1511"/>
        <end position="1539"/>
    </location>
</feature>
<dbReference type="PROSITE" id="PS00108">
    <property type="entry name" value="PROTEIN_KINASE_ST"/>
    <property type="match status" value="1"/>
</dbReference>
<feature type="transmembrane region" description="Helical" evidence="14">
    <location>
        <begin position="100"/>
        <end position="121"/>
    </location>
</feature>
<name>A0A9W8CPC4_9FUNG</name>
<keyword evidence="12 14" id="KW-0472">Membrane</keyword>
<keyword evidence="18" id="KW-1185">Reference proteome</keyword>
<dbReference type="InterPro" id="IPR045133">
    <property type="entry name" value="IRE1/2-like"/>
</dbReference>
<feature type="transmembrane region" description="Helical" evidence="14">
    <location>
        <begin position="391"/>
        <end position="408"/>
    </location>
</feature>
<proteinExistence type="predicted"/>
<dbReference type="PROSITE" id="PS51392">
    <property type="entry name" value="KEN"/>
    <property type="match status" value="1"/>
</dbReference>
<reference evidence="17" key="1">
    <citation type="submission" date="2022-07" db="EMBL/GenBank/DDBJ databases">
        <title>Phylogenomic reconstructions and comparative analyses of Kickxellomycotina fungi.</title>
        <authorList>
            <person name="Reynolds N.K."/>
            <person name="Stajich J.E."/>
            <person name="Barry K."/>
            <person name="Grigoriev I.V."/>
            <person name="Crous P."/>
            <person name="Smith M.E."/>
        </authorList>
    </citation>
    <scope>NUCLEOTIDE SEQUENCE</scope>
    <source>
        <strain evidence="17">NBRC 32514</strain>
    </source>
</reference>
<dbReference type="InterPro" id="IPR010513">
    <property type="entry name" value="KEN_dom"/>
</dbReference>
<dbReference type="InterPro" id="IPR011047">
    <property type="entry name" value="Quinoprotein_ADH-like_sf"/>
</dbReference>
<dbReference type="Pfam" id="PF06479">
    <property type="entry name" value="Ribonuc_2-5A"/>
    <property type="match status" value="1"/>
</dbReference>
<evidence type="ECO:0000256" key="9">
    <source>
        <dbReference type="ARBA" id="ARBA00022777"/>
    </source>
</evidence>
<evidence type="ECO:0000256" key="12">
    <source>
        <dbReference type="ARBA" id="ARBA00023136"/>
    </source>
</evidence>
<keyword evidence="9 17" id="KW-0418">Kinase</keyword>
<feature type="compositionally biased region" description="Polar residues" evidence="13">
    <location>
        <begin position="1698"/>
        <end position="1709"/>
    </location>
</feature>
<keyword evidence="8" id="KW-0547">Nucleotide-binding</keyword>
<feature type="domain" description="KEN" evidence="16">
    <location>
        <begin position="1806"/>
        <end position="2050"/>
    </location>
</feature>
<dbReference type="InterPro" id="IPR004776">
    <property type="entry name" value="Mem_transp_PIN-like"/>
</dbReference>
<feature type="compositionally biased region" description="Basic residues" evidence="13">
    <location>
        <begin position="1840"/>
        <end position="1849"/>
    </location>
</feature>
<protein>
    <recommendedName>
        <fullName evidence="3">non-specific serine/threonine protein kinase</fullName>
        <ecNumber evidence="3">2.7.11.1</ecNumber>
    </recommendedName>
</protein>
<evidence type="ECO:0000313" key="17">
    <source>
        <dbReference type="EMBL" id="KAJ1720489.1"/>
    </source>
</evidence>
<comment type="subcellular location">
    <subcellularLocation>
        <location evidence="1">Membrane</location>
        <topology evidence="1">Multi-pass membrane protein</topology>
    </subcellularLocation>
    <subcellularLocation>
        <location evidence="2">Membrane</location>
        <topology evidence="2">Single-pass type I membrane protein</topology>
    </subcellularLocation>
</comment>
<dbReference type="FunFam" id="3.30.200.20:FF:000077">
    <property type="entry name" value="Putative Serine/threonine-protein kinase/endoribonuclease IRE1"/>
    <property type="match status" value="1"/>
</dbReference>
<feature type="domain" description="Protein kinase" evidence="15">
    <location>
        <begin position="1380"/>
        <end position="1803"/>
    </location>
</feature>
<feature type="transmembrane region" description="Helical" evidence="14">
    <location>
        <begin position="231"/>
        <end position="255"/>
    </location>
</feature>
<evidence type="ECO:0000256" key="1">
    <source>
        <dbReference type="ARBA" id="ARBA00004141"/>
    </source>
</evidence>
<dbReference type="GO" id="GO:0004674">
    <property type="term" value="F:protein serine/threonine kinase activity"/>
    <property type="evidence" value="ECO:0007669"/>
    <property type="project" value="UniProtKB-KW"/>
</dbReference>
<feature type="transmembrane region" description="Helical" evidence="14">
    <location>
        <begin position="141"/>
        <end position="159"/>
    </location>
</feature>
<feature type="compositionally biased region" description="Low complexity" evidence="13">
    <location>
        <begin position="1850"/>
        <end position="1869"/>
    </location>
</feature>
<dbReference type="InterPro" id="IPR018391">
    <property type="entry name" value="PQQ_b-propeller_rpt"/>
</dbReference>
<dbReference type="Gene3D" id="1.20.1440.180">
    <property type="entry name" value="KEN domain"/>
    <property type="match status" value="1"/>
</dbReference>
<dbReference type="Gene3D" id="1.10.510.10">
    <property type="entry name" value="Transferase(Phosphotransferase) domain 1"/>
    <property type="match status" value="1"/>
</dbReference>
<dbReference type="SUPFAM" id="SSF56112">
    <property type="entry name" value="Protein kinase-like (PK-like)"/>
    <property type="match status" value="2"/>
</dbReference>
<dbReference type="InterPro" id="IPR011009">
    <property type="entry name" value="Kinase-like_dom_sf"/>
</dbReference>
<feature type="compositionally biased region" description="Basic and acidic residues" evidence="13">
    <location>
        <begin position="1280"/>
        <end position="1294"/>
    </location>
</feature>
<evidence type="ECO:0000256" key="8">
    <source>
        <dbReference type="ARBA" id="ARBA00022741"/>
    </source>
</evidence>
<feature type="transmembrane region" description="Helical" evidence="14">
    <location>
        <begin position="360"/>
        <end position="379"/>
    </location>
</feature>
<feature type="compositionally biased region" description="Low complexity" evidence="13">
    <location>
        <begin position="472"/>
        <end position="487"/>
    </location>
</feature>
<feature type="region of interest" description="Disordered" evidence="13">
    <location>
        <begin position="466"/>
        <end position="496"/>
    </location>
</feature>
<dbReference type="SMART" id="SM00220">
    <property type="entry name" value="S_TKc"/>
    <property type="match status" value="1"/>
</dbReference>
<keyword evidence="7" id="KW-0732">Signal</keyword>
<dbReference type="SUPFAM" id="SSF50998">
    <property type="entry name" value="Quinoprotein alcohol dehydrogenase-like"/>
    <property type="match status" value="1"/>
</dbReference>
<feature type="compositionally biased region" description="Polar residues" evidence="13">
    <location>
        <begin position="1295"/>
        <end position="1312"/>
    </location>
</feature>
<evidence type="ECO:0000256" key="13">
    <source>
        <dbReference type="SAM" id="MobiDB-lite"/>
    </source>
</evidence>
<feature type="compositionally biased region" description="Polar residues" evidence="13">
    <location>
        <begin position="1680"/>
        <end position="1691"/>
    </location>
</feature>
<evidence type="ECO:0000256" key="2">
    <source>
        <dbReference type="ARBA" id="ARBA00004479"/>
    </source>
</evidence>
<evidence type="ECO:0000256" key="10">
    <source>
        <dbReference type="ARBA" id="ARBA00022840"/>
    </source>
</evidence>
<feature type="transmembrane region" description="Helical" evidence="14">
    <location>
        <begin position="1191"/>
        <end position="1211"/>
    </location>
</feature>
<dbReference type="GO" id="GO:0036498">
    <property type="term" value="P:IRE1-mediated unfolded protein response"/>
    <property type="evidence" value="ECO:0007669"/>
    <property type="project" value="TreeGrafter"/>
</dbReference>
<dbReference type="GO" id="GO:0004521">
    <property type="term" value="F:RNA endonuclease activity"/>
    <property type="evidence" value="ECO:0007669"/>
    <property type="project" value="InterPro"/>
</dbReference>
<dbReference type="GO" id="GO:0005524">
    <property type="term" value="F:ATP binding"/>
    <property type="evidence" value="ECO:0007669"/>
    <property type="project" value="UniProtKB-KW"/>
</dbReference>
<evidence type="ECO:0000256" key="6">
    <source>
        <dbReference type="ARBA" id="ARBA00022692"/>
    </source>
</evidence>
<feature type="region of interest" description="Disordered" evidence="13">
    <location>
        <begin position="1139"/>
        <end position="1169"/>
    </location>
</feature>
<dbReference type="GO" id="GO:0070059">
    <property type="term" value="P:intrinsic apoptotic signaling pathway in response to endoplasmic reticulum stress"/>
    <property type="evidence" value="ECO:0007669"/>
    <property type="project" value="TreeGrafter"/>
</dbReference>
<feature type="region of interest" description="Disordered" evidence="13">
    <location>
        <begin position="931"/>
        <end position="958"/>
    </location>
</feature>
<dbReference type="EC" id="2.7.11.1" evidence="3"/>
<keyword evidence="10" id="KW-0067">ATP-binding</keyword>
<feature type="region of interest" description="Disordered" evidence="13">
    <location>
        <begin position="1638"/>
        <end position="1716"/>
    </location>
</feature>
<dbReference type="InterPro" id="IPR038357">
    <property type="entry name" value="KEN_sf"/>
</dbReference>
<dbReference type="Gene3D" id="3.30.200.20">
    <property type="entry name" value="Phosphorylase Kinase, domain 1"/>
    <property type="match status" value="1"/>
</dbReference>
<dbReference type="GO" id="GO:0006397">
    <property type="term" value="P:mRNA processing"/>
    <property type="evidence" value="ECO:0007669"/>
    <property type="project" value="InterPro"/>
</dbReference>
<evidence type="ECO:0000313" key="18">
    <source>
        <dbReference type="Proteomes" id="UP001149813"/>
    </source>
</evidence>
<organism evidence="17 18">
    <name type="scientific">Coemansia erecta</name>
    <dbReference type="NCBI Taxonomy" id="147472"/>
    <lineage>
        <taxon>Eukaryota</taxon>
        <taxon>Fungi</taxon>
        <taxon>Fungi incertae sedis</taxon>
        <taxon>Zoopagomycota</taxon>
        <taxon>Kickxellomycotina</taxon>
        <taxon>Kickxellomycetes</taxon>
        <taxon>Kickxellales</taxon>
        <taxon>Kickxellaceae</taxon>
        <taxon>Coemansia</taxon>
    </lineage>
</organism>
<feature type="compositionally biased region" description="Low complexity" evidence="13">
    <location>
        <begin position="1650"/>
        <end position="1666"/>
    </location>
</feature>
<dbReference type="GO" id="GO:0055085">
    <property type="term" value="P:transmembrane transport"/>
    <property type="evidence" value="ECO:0007669"/>
    <property type="project" value="InterPro"/>
</dbReference>
<feature type="region of interest" description="Disordered" evidence="13">
    <location>
        <begin position="1831"/>
        <end position="1874"/>
    </location>
</feature>
<keyword evidence="6 14" id="KW-0812">Transmembrane</keyword>
<feature type="region of interest" description="Disordered" evidence="13">
    <location>
        <begin position="1278"/>
        <end position="1365"/>
    </location>
</feature>
<feature type="region of interest" description="Disordered" evidence="13">
    <location>
        <begin position="675"/>
        <end position="703"/>
    </location>
</feature>
<feature type="transmembrane region" description="Helical" evidence="14">
    <location>
        <begin position="6"/>
        <end position="25"/>
    </location>
</feature>
<evidence type="ECO:0000259" key="16">
    <source>
        <dbReference type="PROSITE" id="PS51392"/>
    </source>
</evidence>
<comment type="caution">
    <text evidence="17">The sequence shown here is derived from an EMBL/GenBank/DDBJ whole genome shotgun (WGS) entry which is preliminary data.</text>
</comment>
<evidence type="ECO:0000256" key="5">
    <source>
        <dbReference type="ARBA" id="ARBA00022679"/>
    </source>
</evidence>
<accession>A0A9W8CPC4</accession>
<dbReference type="SMART" id="SM00580">
    <property type="entry name" value="PUG"/>
    <property type="match status" value="1"/>
</dbReference>
<dbReference type="GO" id="GO:1990604">
    <property type="term" value="C:IRE1-TRAF2-ASK1 complex"/>
    <property type="evidence" value="ECO:0007669"/>
    <property type="project" value="TreeGrafter"/>
</dbReference>
<keyword evidence="4" id="KW-0723">Serine/threonine-protein kinase</keyword>